<keyword evidence="3" id="KW-1185">Reference proteome</keyword>
<dbReference type="AlphaFoldDB" id="A0AAJ1TKF4"/>
<dbReference type="EMBL" id="JAUSUV010000007">
    <property type="protein sequence ID" value="MDQ0417741.1"/>
    <property type="molecule type" value="Genomic_DNA"/>
</dbReference>
<accession>A0AAJ1TKF4</accession>
<organism evidence="2 3">
    <name type="scientific">Croceifilum oryzae</name>
    <dbReference type="NCBI Taxonomy" id="1553429"/>
    <lineage>
        <taxon>Bacteria</taxon>
        <taxon>Bacillati</taxon>
        <taxon>Bacillota</taxon>
        <taxon>Bacilli</taxon>
        <taxon>Bacillales</taxon>
        <taxon>Thermoactinomycetaceae</taxon>
        <taxon>Croceifilum</taxon>
    </lineage>
</organism>
<name>A0AAJ1TKF4_9BACL</name>
<feature type="signal peptide" evidence="1">
    <location>
        <begin position="1"/>
        <end position="27"/>
    </location>
</feature>
<protein>
    <submittedName>
        <fullName evidence="2">Uncharacterized protein</fullName>
    </submittedName>
</protein>
<evidence type="ECO:0000313" key="2">
    <source>
        <dbReference type="EMBL" id="MDQ0417741.1"/>
    </source>
</evidence>
<feature type="chain" id="PRO_5042588144" evidence="1">
    <location>
        <begin position="28"/>
        <end position="147"/>
    </location>
</feature>
<dbReference type="Proteomes" id="UP001238450">
    <property type="component" value="Unassembled WGS sequence"/>
</dbReference>
<reference evidence="2 3" key="1">
    <citation type="submission" date="2023-07" db="EMBL/GenBank/DDBJ databases">
        <title>Genomic Encyclopedia of Type Strains, Phase IV (KMG-IV): sequencing the most valuable type-strain genomes for metagenomic binning, comparative biology and taxonomic classification.</title>
        <authorList>
            <person name="Goeker M."/>
        </authorList>
    </citation>
    <scope>NUCLEOTIDE SEQUENCE [LARGE SCALE GENOMIC DNA]</scope>
    <source>
        <strain evidence="2 3">DSM 46876</strain>
    </source>
</reference>
<sequence>MKKLILTLTIAVAVLVTGIGTSLQVFASEVEKKEDILRKGVSPSGTEIAQPTYSAAYEQQDFKPNGWKKTAMVYALKYGGDYIGKLLKILNKEAGDYLKKHSYEIGDALDRFTTQIEQNLIDFMIHTLGFPQWVARNIAWAIMFLIV</sequence>
<dbReference type="RefSeq" id="WP_307252925.1">
    <property type="nucleotide sequence ID" value="NZ_JAUSUV010000007.1"/>
</dbReference>
<comment type="caution">
    <text evidence="2">The sequence shown here is derived from an EMBL/GenBank/DDBJ whole genome shotgun (WGS) entry which is preliminary data.</text>
</comment>
<evidence type="ECO:0000256" key="1">
    <source>
        <dbReference type="SAM" id="SignalP"/>
    </source>
</evidence>
<keyword evidence="1" id="KW-0732">Signal</keyword>
<gene>
    <name evidence="2" type="ORF">J2Z48_001914</name>
</gene>
<proteinExistence type="predicted"/>
<evidence type="ECO:0000313" key="3">
    <source>
        <dbReference type="Proteomes" id="UP001238450"/>
    </source>
</evidence>